<dbReference type="PANTHER" id="PTHR24171">
    <property type="entry name" value="ANKYRIN REPEAT DOMAIN-CONTAINING PROTEIN 39-RELATED"/>
    <property type="match status" value="1"/>
</dbReference>
<reference evidence="3" key="1">
    <citation type="submission" date="2020-11" db="EMBL/GenBank/DDBJ databases">
        <authorList>
            <consortium name="DOE Joint Genome Institute"/>
            <person name="Ahrendt S."/>
            <person name="Riley R."/>
            <person name="Andreopoulos W."/>
            <person name="Labutti K."/>
            <person name="Pangilinan J."/>
            <person name="Ruiz-Duenas F.J."/>
            <person name="Barrasa J.M."/>
            <person name="Sanchez-Garcia M."/>
            <person name="Camarero S."/>
            <person name="Miyauchi S."/>
            <person name="Serrano A."/>
            <person name="Linde D."/>
            <person name="Babiker R."/>
            <person name="Drula E."/>
            <person name="Ayuso-Fernandez I."/>
            <person name="Pacheco R."/>
            <person name="Padilla G."/>
            <person name="Ferreira P."/>
            <person name="Barriuso J."/>
            <person name="Kellner H."/>
            <person name="Castanera R."/>
            <person name="Alfaro M."/>
            <person name="Ramirez L."/>
            <person name="Pisabarro A.G."/>
            <person name="Kuo A."/>
            <person name="Tritt A."/>
            <person name="Lipzen A."/>
            <person name="He G."/>
            <person name="Yan M."/>
            <person name="Ng V."/>
            <person name="Cullen D."/>
            <person name="Martin F."/>
            <person name="Rosso M.-N."/>
            <person name="Henrissat B."/>
            <person name="Hibbett D."/>
            <person name="Martinez A.T."/>
            <person name="Grigoriev I.V."/>
        </authorList>
    </citation>
    <scope>NUCLEOTIDE SEQUENCE</scope>
    <source>
        <strain evidence="3">AH 40177</strain>
    </source>
</reference>
<evidence type="ECO:0000256" key="2">
    <source>
        <dbReference type="ARBA" id="ARBA00023043"/>
    </source>
</evidence>
<dbReference type="Pfam" id="PF12796">
    <property type="entry name" value="Ank_2"/>
    <property type="match status" value="1"/>
</dbReference>
<dbReference type="PANTHER" id="PTHR24171:SF9">
    <property type="entry name" value="ANKYRIN REPEAT DOMAIN-CONTAINING PROTEIN 39"/>
    <property type="match status" value="1"/>
</dbReference>
<sequence>MNFGVGVGDVYLVAKFAWNIYKACKESGDDFRKLSSEVASLHVVLKESEEYIDEYTDLPASRRNRLKILTDGCDGVLKDLDKLLKTYESLAHSLNGLGIYPHKLFDPRMEKRLVKLITEVQAGQREGSVLEDVGITPVVVEENHDYIINWMKAALTQGLVDEVSPGSGHLNVMGNIGLGSMGSASSTITIVGNEEFEEELQRKQAEKPFGGVIQVQSVKVRKKTDPTRMIKKLFVKDTAIVQAASDGDLDKVVNLISIGCNVNVTDRWGMAAYGNHLTIARVLLDHGASLDNIDVDGDSPYQLATNRGHSDMLILFDQVTAERDLHAREQDTEKPRQVDIATLSVSL</sequence>
<dbReference type="InterPro" id="IPR036770">
    <property type="entry name" value="Ankyrin_rpt-contain_sf"/>
</dbReference>
<evidence type="ECO:0000313" key="4">
    <source>
        <dbReference type="Proteomes" id="UP000772434"/>
    </source>
</evidence>
<proteinExistence type="predicted"/>
<dbReference type="Gene3D" id="1.25.40.20">
    <property type="entry name" value="Ankyrin repeat-containing domain"/>
    <property type="match status" value="1"/>
</dbReference>
<dbReference type="AlphaFoldDB" id="A0A9P5P4J9"/>
<dbReference type="EMBL" id="JADNRY010000958">
    <property type="protein sequence ID" value="KAF9023562.1"/>
    <property type="molecule type" value="Genomic_DNA"/>
</dbReference>
<evidence type="ECO:0000313" key="3">
    <source>
        <dbReference type="EMBL" id="KAF9023562.1"/>
    </source>
</evidence>
<keyword evidence="1" id="KW-0677">Repeat</keyword>
<accession>A0A9P5P4J9</accession>
<keyword evidence="4" id="KW-1185">Reference proteome</keyword>
<comment type="caution">
    <text evidence="3">The sequence shown here is derived from an EMBL/GenBank/DDBJ whole genome shotgun (WGS) entry which is preliminary data.</text>
</comment>
<gene>
    <name evidence="3" type="ORF">BDP27DRAFT_1377019</name>
</gene>
<keyword evidence="2" id="KW-0040">ANK repeat</keyword>
<protein>
    <submittedName>
        <fullName evidence="3">Uncharacterized protein</fullName>
    </submittedName>
</protein>
<dbReference type="Proteomes" id="UP000772434">
    <property type="component" value="Unassembled WGS sequence"/>
</dbReference>
<dbReference type="InterPro" id="IPR002110">
    <property type="entry name" value="Ankyrin_rpt"/>
</dbReference>
<evidence type="ECO:0000256" key="1">
    <source>
        <dbReference type="ARBA" id="ARBA00022737"/>
    </source>
</evidence>
<organism evidence="3 4">
    <name type="scientific">Rhodocollybia butyracea</name>
    <dbReference type="NCBI Taxonomy" id="206335"/>
    <lineage>
        <taxon>Eukaryota</taxon>
        <taxon>Fungi</taxon>
        <taxon>Dikarya</taxon>
        <taxon>Basidiomycota</taxon>
        <taxon>Agaricomycotina</taxon>
        <taxon>Agaricomycetes</taxon>
        <taxon>Agaricomycetidae</taxon>
        <taxon>Agaricales</taxon>
        <taxon>Marasmiineae</taxon>
        <taxon>Omphalotaceae</taxon>
        <taxon>Rhodocollybia</taxon>
    </lineage>
</organism>
<dbReference type="SUPFAM" id="SSF48403">
    <property type="entry name" value="Ankyrin repeat"/>
    <property type="match status" value="1"/>
</dbReference>
<name>A0A9P5P4J9_9AGAR</name>
<dbReference type="OrthoDB" id="7464126at2759"/>